<dbReference type="Proteomes" id="UP000677244">
    <property type="component" value="Unassembled WGS sequence"/>
</dbReference>
<dbReference type="SUPFAM" id="SSF51182">
    <property type="entry name" value="RmlC-like cupins"/>
    <property type="match status" value="1"/>
</dbReference>
<comment type="caution">
    <text evidence="1">The sequence shown here is derived from an EMBL/GenBank/DDBJ whole genome shotgun (WGS) entry which is preliminary data.</text>
</comment>
<keyword evidence="2" id="KW-1185">Reference proteome</keyword>
<dbReference type="Gene3D" id="2.60.120.10">
    <property type="entry name" value="Jelly Rolls"/>
    <property type="match status" value="1"/>
</dbReference>
<evidence type="ECO:0000313" key="2">
    <source>
        <dbReference type="Proteomes" id="UP000677244"/>
    </source>
</evidence>
<dbReference type="EMBL" id="JAGHKO010000004">
    <property type="protein sequence ID" value="MBO9202131.1"/>
    <property type="molecule type" value="Genomic_DNA"/>
</dbReference>
<sequence length="420" mass="47792">MTTVDIVKNDTIQKVTGPINYNVKNPVVKLMKVMEDASFFAEDLGAYLADSLQYLFPFSHLDLYGPAGNDQDILNPELQDNKTDFQKQNIKDFLLTDTYLVRGWVTIGDWTGPFIKFSYSGDPDSYLSKASGHKLTSYICLWASIQGKMMKESVRVPYNESTNRYEVEIWGYPDMDLNTRLSTKGKDALIKGTIISRPDLVTGSITDFAREGLDDKNMYNVAPENTMHPIRPLNISVAWTDHTKTCWDSNNGNNYNYSFDMILRGWNNFMQAGVSGSPHGGTGFLHYRNLLSNYKTFSRMDELSRPLQSWMFDANGKKGNQQVVKEEEFLTVEYVDLHILKSECAIGIHRHRDNQEIFFLLNGKAFMVMGDWNKFPGRERAFEIRTLMPGSFTLLKAGQLHALVNALDIDATLLMFGGYD</sequence>
<reference evidence="1 2" key="1">
    <citation type="submission" date="2021-03" db="EMBL/GenBank/DDBJ databases">
        <title>Assistant Professor.</title>
        <authorList>
            <person name="Huq M.A."/>
        </authorList>
    </citation>
    <scope>NUCLEOTIDE SEQUENCE [LARGE SCALE GENOMIC DNA]</scope>
    <source>
        <strain evidence="1 2">MAH-29</strain>
    </source>
</reference>
<name>A0ABS3YW26_9BACT</name>
<protein>
    <recommendedName>
        <fullName evidence="3">Cupin 2 conserved barrel domain-containing protein</fullName>
    </recommendedName>
</protein>
<dbReference type="InterPro" id="IPR014710">
    <property type="entry name" value="RmlC-like_jellyroll"/>
</dbReference>
<gene>
    <name evidence="1" type="ORF">J7I42_17735</name>
</gene>
<accession>A0ABS3YW26</accession>
<evidence type="ECO:0008006" key="3">
    <source>
        <dbReference type="Google" id="ProtNLM"/>
    </source>
</evidence>
<evidence type="ECO:0000313" key="1">
    <source>
        <dbReference type="EMBL" id="MBO9202131.1"/>
    </source>
</evidence>
<dbReference type="RefSeq" id="WP_209140182.1">
    <property type="nucleotide sequence ID" value="NZ_JAGHKO010000004.1"/>
</dbReference>
<organism evidence="1 2">
    <name type="scientific">Niastella soli</name>
    <dbReference type="NCBI Taxonomy" id="2821487"/>
    <lineage>
        <taxon>Bacteria</taxon>
        <taxon>Pseudomonadati</taxon>
        <taxon>Bacteroidota</taxon>
        <taxon>Chitinophagia</taxon>
        <taxon>Chitinophagales</taxon>
        <taxon>Chitinophagaceae</taxon>
        <taxon>Niastella</taxon>
    </lineage>
</organism>
<proteinExistence type="predicted"/>
<dbReference type="InterPro" id="IPR011051">
    <property type="entry name" value="RmlC_Cupin_sf"/>
</dbReference>